<feature type="compositionally biased region" description="Gly residues" evidence="2">
    <location>
        <begin position="106"/>
        <end position="126"/>
    </location>
</feature>
<dbReference type="PROSITE" id="PS50089">
    <property type="entry name" value="ZF_RING_2"/>
    <property type="match status" value="1"/>
</dbReference>
<feature type="compositionally biased region" description="Low complexity" evidence="2">
    <location>
        <begin position="91"/>
        <end position="105"/>
    </location>
</feature>
<evidence type="ECO:0000256" key="2">
    <source>
        <dbReference type="SAM" id="MobiDB-lite"/>
    </source>
</evidence>
<feature type="region of interest" description="Disordered" evidence="2">
    <location>
        <begin position="54"/>
        <end position="174"/>
    </location>
</feature>
<name>A0AAV7ZSG3_9EUKA</name>
<evidence type="ECO:0000313" key="5">
    <source>
        <dbReference type="Proteomes" id="UP001146793"/>
    </source>
</evidence>
<keyword evidence="1" id="KW-0479">Metal-binding</keyword>
<accession>A0AAV7ZSG3</accession>
<reference evidence="4" key="1">
    <citation type="submission" date="2022-08" db="EMBL/GenBank/DDBJ databases">
        <title>Novel sulphate-reducing endosymbionts in the free-living metamonad Anaeramoeba.</title>
        <authorList>
            <person name="Jerlstrom-Hultqvist J."/>
            <person name="Cepicka I."/>
            <person name="Gallot-Lavallee L."/>
            <person name="Salas-Leiva D."/>
            <person name="Curtis B.A."/>
            <person name="Zahonova K."/>
            <person name="Pipaliya S."/>
            <person name="Dacks J."/>
            <person name="Roger A.J."/>
        </authorList>
    </citation>
    <scope>NUCLEOTIDE SEQUENCE</scope>
    <source>
        <strain evidence="4">Busselton2</strain>
    </source>
</reference>
<protein>
    <submittedName>
        <fullName evidence="4">P17/29c-like protein</fullName>
    </submittedName>
</protein>
<dbReference type="Gene3D" id="3.30.40.10">
    <property type="entry name" value="Zinc/RING finger domain, C3HC4 (zinc finger)"/>
    <property type="match status" value="1"/>
</dbReference>
<dbReference type="InterPro" id="IPR013083">
    <property type="entry name" value="Znf_RING/FYVE/PHD"/>
</dbReference>
<evidence type="ECO:0000259" key="3">
    <source>
        <dbReference type="PROSITE" id="PS50089"/>
    </source>
</evidence>
<evidence type="ECO:0000256" key="1">
    <source>
        <dbReference type="PROSITE-ProRule" id="PRU00175"/>
    </source>
</evidence>
<proteinExistence type="predicted"/>
<dbReference type="SUPFAM" id="SSF57850">
    <property type="entry name" value="RING/U-box"/>
    <property type="match status" value="1"/>
</dbReference>
<comment type="caution">
    <text evidence="4">The sequence shown here is derived from an EMBL/GenBank/DDBJ whole genome shotgun (WGS) entry which is preliminary data.</text>
</comment>
<dbReference type="InterPro" id="IPR001841">
    <property type="entry name" value="Znf_RING"/>
</dbReference>
<gene>
    <name evidence="4" type="ORF">M0812_09147</name>
</gene>
<keyword evidence="1" id="KW-0863">Zinc-finger</keyword>
<dbReference type="EMBL" id="JANTQA010000023">
    <property type="protein sequence ID" value="KAJ3443313.1"/>
    <property type="molecule type" value="Genomic_DNA"/>
</dbReference>
<dbReference type="AlphaFoldDB" id="A0AAV7ZSG3"/>
<dbReference type="Proteomes" id="UP001146793">
    <property type="component" value="Unassembled WGS sequence"/>
</dbReference>
<sequence length="329" mass="36649">MIRTLNRRNSHSHSSLYKYTKLIPNRGKINGKFLIEVDSFFAFFFKQTLNLMPPKRKKKNDTTSSSSSSSEEDSNSNSKSEESEESEESSGSESGSDSKSESGSGSSSGSGSGSGSSSGSGSGSGSESGSDSESSSEEEIEGNSKKKKKKDDESSESEEPKTNNVSNNSEEEELLSKLEPDLKTLEYKKDRDCYVYPLDYFQLGIDEFLSNNEKILSKAKKERELSENTNWAESRKRKLELIHAQNLLNANQLKENDQDNNGEQQDNLSKKSMVCFLCKQNLSNPHAQLKCACGPIFHHNCISIYLTKERKCPKCNQISKKSDIRAIFL</sequence>
<keyword evidence="1" id="KW-0862">Zinc</keyword>
<dbReference type="GO" id="GO:0008270">
    <property type="term" value="F:zinc ion binding"/>
    <property type="evidence" value="ECO:0007669"/>
    <property type="project" value="UniProtKB-KW"/>
</dbReference>
<organism evidence="4 5">
    <name type="scientific">Anaeramoeba flamelloides</name>
    <dbReference type="NCBI Taxonomy" id="1746091"/>
    <lineage>
        <taxon>Eukaryota</taxon>
        <taxon>Metamonada</taxon>
        <taxon>Anaeramoebidae</taxon>
        <taxon>Anaeramoeba</taxon>
    </lineage>
</organism>
<feature type="domain" description="RING-type" evidence="3">
    <location>
        <begin position="275"/>
        <end position="316"/>
    </location>
</feature>
<evidence type="ECO:0000313" key="4">
    <source>
        <dbReference type="EMBL" id="KAJ3443313.1"/>
    </source>
</evidence>